<comment type="caution">
    <text evidence="1">The sequence shown here is derived from an EMBL/GenBank/DDBJ whole genome shotgun (WGS) entry which is preliminary data.</text>
</comment>
<reference evidence="1 2" key="1">
    <citation type="submission" date="2018-03" db="EMBL/GenBank/DDBJ databases">
        <title>Genome sequence of Clostridium liquoris DSM 100320.</title>
        <authorList>
            <person name="Poehlein A."/>
            <person name="Daniel R."/>
        </authorList>
    </citation>
    <scope>NUCLEOTIDE SEQUENCE [LARGE SCALE GENOMIC DNA]</scope>
    <source>
        <strain evidence="1 2">DSM 100320</strain>
    </source>
</reference>
<proteinExistence type="predicted"/>
<dbReference type="Proteomes" id="UP000239706">
    <property type="component" value="Unassembled WGS sequence"/>
</dbReference>
<evidence type="ECO:0000313" key="1">
    <source>
        <dbReference type="EMBL" id="PRR79279.1"/>
    </source>
</evidence>
<protein>
    <submittedName>
        <fullName evidence="1">Uncharacterized protein</fullName>
    </submittedName>
</protein>
<keyword evidence="2" id="KW-1185">Reference proteome</keyword>
<dbReference type="EMBL" id="PVXO01000028">
    <property type="protein sequence ID" value="PRR79279.1"/>
    <property type="molecule type" value="Genomic_DNA"/>
</dbReference>
<evidence type="ECO:0000313" key="2">
    <source>
        <dbReference type="Proteomes" id="UP000239706"/>
    </source>
</evidence>
<dbReference type="AlphaFoldDB" id="A0A2T0B5W7"/>
<gene>
    <name evidence="1" type="ORF">CLLI_09530</name>
</gene>
<dbReference type="RefSeq" id="WP_278335567.1">
    <property type="nucleotide sequence ID" value="NZ_PVXO01000028.1"/>
</dbReference>
<name>A0A2T0B5W7_9CLOT</name>
<organism evidence="1 2">
    <name type="scientific">Clostridium liquoris</name>
    <dbReference type="NCBI Taxonomy" id="1289519"/>
    <lineage>
        <taxon>Bacteria</taxon>
        <taxon>Bacillati</taxon>
        <taxon>Bacillota</taxon>
        <taxon>Clostridia</taxon>
        <taxon>Eubacteriales</taxon>
        <taxon>Clostridiaceae</taxon>
        <taxon>Clostridium</taxon>
    </lineage>
</organism>
<accession>A0A2T0B5W7</accession>
<sequence length="41" mass="4621">MNGAKTDERNYYAESYIALIKAIIKETTSIIKDIKKAMGEV</sequence>